<comment type="caution">
    <text evidence="1">The sequence shown here is derived from an EMBL/GenBank/DDBJ whole genome shotgun (WGS) entry which is preliminary data.</text>
</comment>
<name>A0ABV3TQ99_9RHOB</name>
<evidence type="ECO:0008006" key="3">
    <source>
        <dbReference type="Google" id="ProtNLM"/>
    </source>
</evidence>
<dbReference type="RefSeq" id="WP_368392991.1">
    <property type="nucleotide sequence ID" value="NZ_JBFRYC010000016.1"/>
</dbReference>
<sequence>MFCDDDKAYDRNWHQRFKSAALKRPNTCIVEVGETFPDIADSDRPVDRLPRSRRAPKDWIYRLKRVASLTLHKPHTYRNSGYVDQISGYGGVLVRPNWFDNTAFDIPDVMWTVDDPWLSGHLELAGIPIWLNGNGKQPKSASVGRIHGLLKFEEAGYNRVAADLRVISYFRTKYGIWKKSDDIEPEFSRMTGSMRELARKSTKQA</sequence>
<organism evidence="1 2">
    <name type="scientific">Thioclava arctica</name>
    <dbReference type="NCBI Taxonomy" id="3238301"/>
    <lineage>
        <taxon>Bacteria</taxon>
        <taxon>Pseudomonadati</taxon>
        <taxon>Pseudomonadota</taxon>
        <taxon>Alphaproteobacteria</taxon>
        <taxon>Rhodobacterales</taxon>
        <taxon>Paracoccaceae</taxon>
        <taxon>Thioclava</taxon>
    </lineage>
</organism>
<keyword evidence="2" id="KW-1185">Reference proteome</keyword>
<evidence type="ECO:0000313" key="2">
    <source>
        <dbReference type="Proteomes" id="UP001557465"/>
    </source>
</evidence>
<dbReference type="Proteomes" id="UP001557465">
    <property type="component" value="Unassembled WGS sequence"/>
</dbReference>
<accession>A0ABV3TQ99</accession>
<evidence type="ECO:0000313" key="1">
    <source>
        <dbReference type="EMBL" id="MEX1663460.1"/>
    </source>
</evidence>
<protein>
    <recommendedName>
        <fullName evidence="3">Glycosyltransferase</fullName>
    </recommendedName>
</protein>
<proteinExistence type="predicted"/>
<gene>
    <name evidence="1" type="ORF">AB4874_17815</name>
</gene>
<reference evidence="1 2" key="1">
    <citation type="journal article" date="2011" name="Int. J. Syst. Evol. Microbiol.">
        <title>Zhongshania antarctica gen. nov., sp. nov. and Zhongshania guokunii sp. nov., gammaproteobacteria respectively isolated from coastal attached (fast) ice and surface seawater of the Antarctic.</title>
        <authorList>
            <person name="Li H.J."/>
            <person name="Zhang X.Y."/>
            <person name="Chen C.X."/>
            <person name="Zhang Y.J."/>
            <person name="Gao Z.M."/>
            <person name="Yu Y."/>
            <person name="Chen X.L."/>
            <person name="Chen B."/>
            <person name="Zhang Y.Z."/>
        </authorList>
    </citation>
    <scope>NUCLEOTIDE SEQUENCE [LARGE SCALE GENOMIC DNA]</scope>
    <source>
        <strain evidence="1 2">15-R06ZXC-3</strain>
    </source>
</reference>
<dbReference type="EMBL" id="JBFRYC010000016">
    <property type="protein sequence ID" value="MEX1663460.1"/>
    <property type="molecule type" value="Genomic_DNA"/>
</dbReference>